<dbReference type="AlphaFoldDB" id="A0A0C9VRP6"/>
<sequence>MDNLEQDTKHLIDGLEPLHKDLINFTKELTTFARQAGDELSKEVDYIRRKIEELEKKLEEQPLEYKKHSPTTRSDPSDWFSLFTTASGILASSSTIATLATMMSPKVVKGSVVVAAGSARAVSTLTDAALAAVITLIWITTSQILWTLSTSCPLIQDITLCPEEAMSTPELPFSLQLLVVNFGYISYDDTQLCFEIISVGRFPKLKVLHLSEIYHTPYTPPAIITKSATIPQLREYLLETWSKFHSRDTTAHDKAAMVYGFLARHIQLQSFSVYASPREFWVPLFLERDHCSNLRVLCVGNVQVTDTVSPSLAGELQKLPGCVSVSFIFST</sequence>
<proteinExistence type="predicted"/>
<evidence type="ECO:0000313" key="1">
    <source>
        <dbReference type="EMBL" id="KIJ40666.1"/>
    </source>
</evidence>
<gene>
    <name evidence="1" type="ORF">M422DRAFT_256357</name>
</gene>
<accession>A0A0C9VRP6</accession>
<reference evidence="1 2" key="1">
    <citation type="submission" date="2014-06" db="EMBL/GenBank/DDBJ databases">
        <title>Evolutionary Origins and Diversification of the Mycorrhizal Mutualists.</title>
        <authorList>
            <consortium name="DOE Joint Genome Institute"/>
            <consortium name="Mycorrhizal Genomics Consortium"/>
            <person name="Kohler A."/>
            <person name="Kuo A."/>
            <person name="Nagy L.G."/>
            <person name="Floudas D."/>
            <person name="Copeland A."/>
            <person name="Barry K.W."/>
            <person name="Cichocki N."/>
            <person name="Veneault-Fourrey C."/>
            <person name="LaButti K."/>
            <person name="Lindquist E.A."/>
            <person name="Lipzen A."/>
            <person name="Lundell T."/>
            <person name="Morin E."/>
            <person name="Murat C."/>
            <person name="Riley R."/>
            <person name="Ohm R."/>
            <person name="Sun H."/>
            <person name="Tunlid A."/>
            <person name="Henrissat B."/>
            <person name="Grigoriev I.V."/>
            <person name="Hibbett D.S."/>
            <person name="Martin F."/>
        </authorList>
    </citation>
    <scope>NUCLEOTIDE SEQUENCE [LARGE SCALE GENOMIC DNA]</scope>
    <source>
        <strain evidence="1 2">SS14</strain>
    </source>
</reference>
<dbReference type="EMBL" id="KN837142">
    <property type="protein sequence ID" value="KIJ40666.1"/>
    <property type="molecule type" value="Genomic_DNA"/>
</dbReference>
<organism evidence="1 2">
    <name type="scientific">Sphaerobolus stellatus (strain SS14)</name>
    <dbReference type="NCBI Taxonomy" id="990650"/>
    <lineage>
        <taxon>Eukaryota</taxon>
        <taxon>Fungi</taxon>
        <taxon>Dikarya</taxon>
        <taxon>Basidiomycota</taxon>
        <taxon>Agaricomycotina</taxon>
        <taxon>Agaricomycetes</taxon>
        <taxon>Phallomycetidae</taxon>
        <taxon>Geastrales</taxon>
        <taxon>Sphaerobolaceae</taxon>
        <taxon>Sphaerobolus</taxon>
    </lineage>
</organism>
<keyword evidence="2" id="KW-1185">Reference proteome</keyword>
<name>A0A0C9VRP6_SPHS4</name>
<evidence type="ECO:0000313" key="2">
    <source>
        <dbReference type="Proteomes" id="UP000054279"/>
    </source>
</evidence>
<dbReference type="HOGENOM" id="CLU_839835_0_0_1"/>
<protein>
    <submittedName>
        <fullName evidence="1">Uncharacterized protein</fullName>
    </submittedName>
</protein>
<dbReference type="Proteomes" id="UP000054279">
    <property type="component" value="Unassembled WGS sequence"/>
</dbReference>